<evidence type="ECO:0000256" key="2">
    <source>
        <dbReference type="ARBA" id="ARBA00022490"/>
    </source>
</evidence>
<dbReference type="CDD" id="cd06682">
    <property type="entry name" value="PDZ5_GRIP1-2-like"/>
    <property type="match status" value="1"/>
</dbReference>
<dbReference type="Proteomes" id="UP000694557">
    <property type="component" value="Unassembled WGS sequence"/>
</dbReference>
<keyword evidence="3" id="KW-0677">Repeat</keyword>
<dbReference type="InterPro" id="IPR001478">
    <property type="entry name" value="PDZ"/>
</dbReference>
<keyword evidence="7" id="KW-1185">Reference proteome</keyword>
<comment type="subcellular location">
    <subcellularLocation>
        <location evidence="1">Cytoplasm</location>
    </subcellularLocation>
</comment>
<dbReference type="Gene3D" id="2.30.42.10">
    <property type="match status" value="7"/>
</dbReference>
<dbReference type="FunFam" id="2.30.42.10:FF:000021">
    <property type="entry name" value="Glutamate receptor interacting protein 1"/>
    <property type="match status" value="1"/>
</dbReference>
<organism evidence="6 7">
    <name type="scientific">Oncorhynchus kisutch</name>
    <name type="common">Coho salmon</name>
    <name type="synonym">Salmo kisutch</name>
    <dbReference type="NCBI Taxonomy" id="8019"/>
    <lineage>
        <taxon>Eukaryota</taxon>
        <taxon>Metazoa</taxon>
        <taxon>Chordata</taxon>
        <taxon>Craniata</taxon>
        <taxon>Vertebrata</taxon>
        <taxon>Euteleostomi</taxon>
        <taxon>Actinopterygii</taxon>
        <taxon>Neopterygii</taxon>
        <taxon>Teleostei</taxon>
        <taxon>Protacanthopterygii</taxon>
        <taxon>Salmoniformes</taxon>
        <taxon>Salmonidae</taxon>
        <taxon>Salmoninae</taxon>
        <taxon>Oncorhynchus</taxon>
    </lineage>
</organism>
<dbReference type="CDD" id="cd06684">
    <property type="entry name" value="PDZ3_GRIP1-2-like"/>
    <property type="match status" value="1"/>
</dbReference>
<dbReference type="InterPro" id="IPR036034">
    <property type="entry name" value="PDZ_sf"/>
</dbReference>
<dbReference type="AlphaFoldDB" id="A0A8C7G8C4"/>
<dbReference type="PANTHER" id="PTHR46227:SF4">
    <property type="entry name" value="GLUTAMATE RECEPTOR-INTERACTING PROTEIN 2"/>
    <property type="match status" value="1"/>
</dbReference>
<evidence type="ECO:0000313" key="7">
    <source>
        <dbReference type="Proteomes" id="UP000694557"/>
    </source>
</evidence>
<feature type="domain" description="PDZ" evidence="5">
    <location>
        <begin position="896"/>
        <end position="978"/>
    </location>
</feature>
<dbReference type="Ensembl" id="ENSOKIT00005041646.1">
    <property type="protein sequence ID" value="ENSOKIP00005039479.1"/>
    <property type="gene ID" value="ENSOKIG00005011407.1"/>
</dbReference>
<feature type="domain" description="PDZ" evidence="5">
    <location>
        <begin position="11"/>
        <end position="94"/>
    </location>
</feature>
<evidence type="ECO:0000256" key="4">
    <source>
        <dbReference type="SAM" id="MobiDB-lite"/>
    </source>
</evidence>
<feature type="compositionally biased region" description="Low complexity" evidence="4">
    <location>
        <begin position="336"/>
        <end position="356"/>
    </location>
</feature>
<feature type="domain" description="PDZ" evidence="5">
    <location>
        <begin position="604"/>
        <end position="686"/>
    </location>
</feature>
<dbReference type="FunFam" id="2.30.42.10:FF:000022">
    <property type="entry name" value="Glutamate receptor interacting protein 1"/>
    <property type="match status" value="1"/>
</dbReference>
<dbReference type="Pfam" id="PF17820">
    <property type="entry name" value="PDZ_6"/>
    <property type="match status" value="1"/>
</dbReference>
<feature type="domain" description="PDZ" evidence="5">
    <location>
        <begin position="109"/>
        <end position="195"/>
    </location>
</feature>
<dbReference type="CDD" id="cd06685">
    <property type="entry name" value="PDZ7_GRIP1-2-like"/>
    <property type="match status" value="1"/>
</dbReference>
<feature type="compositionally biased region" description="Basic residues" evidence="4">
    <location>
        <begin position="370"/>
        <end position="380"/>
    </location>
</feature>
<gene>
    <name evidence="6" type="primary">GRIP2</name>
    <name evidence="6" type="synonym">LOC116375835</name>
</gene>
<reference evidence="6" key="1">
    <citation type="submission" date="2025-08" db="UniProtKB">
        <authorList>
            <consortium name="Ensembl"/>
        </authorList>
    </citation>
    <scope>IDENTIFICATION</scope>
</reference>
<feature type="domain" description="PDZ" evidence="5">
    <location>
        <begin position="405"/>
        <end position="480"/>
    </location>
</feature>
<evidence type="ECO:0000313" key="6">
    <source>
        <dbReference type="Ensembl" id="ENSOKIP00005039479.1"/>
    </source>
</evidence>
<dbReference type="InterPro" id="IPR043545">
    <property type="entry name" value="GRIP1/2"/>
</dbReference>
<evidence type="ECO:0000256" key="3">
    <source>
        <dbReference type="ARBA" id="ARBA00022737"/>
    </source>
</evidence>
<dbReference type="PANTHER" id="PTHR46227">
    <property type="entry name" value="GLUTAMATE RECEPTOR-INTERACTING PROTEIN GRIP"/>
    <property type="match status" value="1"/>
</dbReference>
<dbReference type="FunFam" id="2.30.42.10:FF:000035">
    <property type="entry name" value="Glutamate receptor interacting protein 1"/>
    <property type="match status" value="1"/>
</dbReference>
<dbReference type="FunFam" id="2.30.42.10:FF:000025">
    <property type="entry name" value="Glutamate receptor interacting protein 1"/>
    <property type="match status" value="1"/>
</dbReference>
<dbReference type="CDD" id="cd06683">
    <property type="entry name" value="PDZ6_GRIP1-2-like"/>
    <property type="match status" value="1"/>
</dbReference>
<dbReference type="CDD" id="cd06687">
    <property type="entry name" value="PDZ1_GRIP1-2-like"/>
    <property type="match status" value="1"/>
</dbReference>
<dbReference type="GO" id="GO:0005737">
    <property type="term" value="C:cytoplasm"/>
    <property type="evidence" value="ECO:0007669"/>
    <property type="project" value="UniProtKB-SubCell"/>
</dbReference>
<reference evidence="6" key="2">
    <citation type="submission" date="2025-09" db="UniProtKB">
        <authorList>
            <consortium name="Ensembl"/>
        </authorList>
    </citation>
    <scope>IDENTIFICATION</scope>
</reference>
<protein>
    <submittedName>
        <fullName evidence="6">Glutamate receptor interacting protein 2</fullName>
    </submittedName>
</protein>
<dbReference type="InterPro" id="IPR041489">
    <property type="entry name" value="PDZ_6"/>
</dbReference>
<dbReference type="CDD" id="cd06681">
    <property type="entry name" value="PDZ2_GRIP1-2-like"/>
    <property type="match status" value="1"/>
</dbReference>
<evidence type="ECO:0000256" key="1">
    <source>
        <dbReference type="ARBA" id="ARBA00004496"/>
    </source>
</evidence>
<feature type="region of interest" description="Disordered" evidence="4">
    <location>
        <begin position="763"/>
        <end position="806"/>
    </location>
</feature>
<dbReference type="FunFam" id="2.30.42.10:FF:000031">
    <property type="entry name" value="Glutamate receptor interacting protein 1"/>
    <property type="match status" value="1"/>
</dbReference>
<sequence>SIDSVFVCSCVLELIKKEGSTLGLTISGGTDKDGKPRVSNLRPGGLAARSDQLNVGDYIKSVNGINLTKLRHEEIISLLKNVGERVVLEVEYELPPSDSTSGVISKTMEICLHKEGTSFGFVMRGGSHEDWNKSRPLVVTYVRPGGPADREGSLKPGDRLMCVDGVPLHSANHRDALAVLNQCGQEALLQIEYDVSIMNTVTNVSGPLLVEIAKSPGAALGITLTTATHRNKQVIVIDRIKAASVVDRCGALHTGDHILSIDGTSTEHCSVLEATQLLASTSDQAKLEILSAHHSRLPNKPQDTGDHSDTSLSPFSLSSTSDFSLSLSTALVSTNFSPGSTTTTSGPGSTSQISSTLPRTAIPMSPRNSMMKRRQRKKEHKSSSVSLASSSVGPGGQIVHTESSEIILRGDPLNGFGVQLQGGIFATETLSAPPLIRFIEPDSSAERCGLLQVGDRLLSINGIPTEDGTLEEANQLLRDAALTNKVSLEVEFDVAESVVPSSGTFHVKLPKKRGVELGITISASKKSGEPLIISDIKKGSMAHRTGTLEPGDKLLAIDNIRLESCSMEDACQILEQAEDLVKLKIRKDEDNSDEQETSGLIIYTVELKRYGGPLGITISGTEEPFDPIVISGLTKRGLAERTGAIHVGDRILAINSVSLKGKPLSEAIHLLQMAGETVTLKIKKQRPKWHPIPYINDLSDTEDVSDMTDSQKTNKLSEIYSTTIPSMDSTMESWDGSGIDAGYGSQGPYNPQAAGIALHPHEWRSARQRTSPPPPGRRSNNYPFSDGGFSEDDWDKPSGYTSQPHSDAIMLDHEDSFWCQALEDLETCGQSELLREIEVYYLNLSAQLLHHEARTQLHHEARAKNTLRVSEKTWESRRIKEEMQEILSPTPLELHKVTVMKDPESDDFGFSVSDGFLEKGVYVNMIRPEGPADRAGLKPYDRILQVNHVRTRDFDCCLAVPLITEAGDKLELVISRNPLAQQLPHEPDCLDQDQGLLISALQSNSREHHHYTTTTRAMDL</sequence>
<dbReference type="GO" id="GO:0098887">
    <property type="term" value="P:neurotransmitter receptor transport, endosome to postsynaptic membrane"/>
    <property type="evidence" value="ECO:0007669"/>
    <property type="project" value="TreeGrafter"/>
</dbReference>
<dbReference type="Pfam" id="PF00595">
    <property type="entry name" value="PDZ"/>
    <property type="match status" value="6"/>
</dbReference>
<dbReference type="PROSITE" id="PS50106">
    <property type="entry name" value="PDZ"/>
    <property type="match status" value="7"/>
</dbReference>
<feature type="domain" description="PDZ" evidence="5">
    <location>
        <begin position="506"/>
        <end position="589"/>
    </location>
</feature>
<accession>A0A8C7G8C4</accession>
<feature type="compositionally biased region" description="Low complexity" evidence="4">
    <location>
        <begin position="383"/>
        <end position="392"/>
    </location>
</feature>
<dbReference type="CDD" id="cd06686">
    <property type="entry name" value="PDZ4_GRIP1-2-like"/>
    <property type="match status" value="1"/>
</dbReference>
<name>A0A8C7G8C4_ONCKI</name>
<dbReference type="FunFam" id="2.30.42.10:FF:000023">
    <property type="entry name" value="Glutamate receptor interacting protein 1"/>
    <property type="match status" value="1"/>
</dbReference>
<feature type="domain" description="PDZ" evidence="5">
    <location>
        <begin position="209"/>
        <end position="293"/>
    </location>
</feature>
<dbReference type="GeneTree" id="ENSGT00940000155615"/>
<feature type="region of interest" description="Disordered" evidence="4">
    <location>
        <begin position="336"/>
        <end position="396"/>
    </location>
</feature>
<dbReference type="SMART" id="SM00228">
    <property type="entry name" value="PDZ"/>
    <property type="match status" value="7"/>
</dbReference>
<proteinExistence type="predicted"/>
<dbReference type="SUPFAM" id="SSF50156">
    <property type="entry name" value="PDZ domain-like"/>
    <property type="match status" value="7"/>
</dbReference>
<keyword evidence="2" id="KW-0963">Cytoplasm</keyword>
<evidence type="ECO:0000259" key="5">
    <source>
        <dbReference type="PROSITE" id="PS50106"/>
    </source>
</evidence>
<dbReference type="FunFam" id="2.30.42.10:FF:000034">
    <property type="entry name" value="Glutamate receptor interacting protein 1"/>
    <property type="match status" value="1"/>
</dbReference>